<proteinExistence type="predicted"/>
<evidence type="ECO:0000256" key="1">
    <source>
        <dbReference type="SAM" id="Phobius"/>
    </source>
</evidence>
<organism evidence="2 3">
    <name type="scientific">Dyadobacter fermentans</name>
    <dbReference type="NCBI Taxonomy" id="94254"/>
    <lineage>
        <taxon>Bacteria</taxon>
        <taxon>Pseudomonadati</taxon>
        <taxon>Bacteroidota</taxon>
        <taxon>Cytophagia</taxon>
        <taxon>Cytophagales</taxon>
        <taxon>Spirosomataceae</taxon>
        <taxon>Dyadobacter</taxon>
    </lineage>
</organism>
<protein>
    <recommendedName>
        <fullName evidence="4">Transmembrane protein</fullName>
    </recommendedName>
</protein>
<feature type="transmembrane region" description="Helical" evidence="1">
    <location>
        <begin position="54"/>
        <end position="72"/>
    </location>
</feature>
<gene>
    <name evidence="2" type="ORF">J2W84_006851</name>
</gene>
<evidence type="ECO:0000313" key="2">
    <source>
        <dbReference type="EMBL" id="MDR6809775.1"/>
    </source>
</evidence>
<feature type="transmembrane region" description="Helical" evidence="1">
    <location>
        <begin position="127"/>
        <end position="149"/>
    </location>
</feature>
<keyword evidence="1" id="KW-1133">Transmembrane helix</keyword>
<feature type="transmembrane region" description="Helical" evidence="1">
    <location>
        <begin position="29"/>
        <end position="47"/>
    </location>
</feature>
<keyword evidence="1" id="KW-0472">Membrane</keyword>
<dbReference type="Proteomes" id="UP001264980">
    <property type="component" value="Unassembled WGS sequence"/>
</dbReference>
<comment type="caution">
    <text evidence="2">The sequence shown here is derived from an EMBL/GenBank/DDBJ whole genome shotgun (WGS) entry which is preliminary data.</text>
</comment>
<accession>A0ABU1R8Q5</accession>
<keyword evidence="3" id="KW-1185">Reference proteome</keyword>
<reference evidence="2 3" key="1">
    <citation type="submission" date="2023-07" db="EMBL/GenBank/DDBJ databases">
        <title>Sorghum-associated microbial communities from plants grown in Nebraska, USA.</title>
        <authorList>
            <person name="Schachtman D."/>
        </authorList>
    </citation>
    <scope>NUCLEOTIDE SEQUENCE [LARGE SCALE GENOMIC DNA]</scope>
    <source>
        <strain evidence="2 3">BE57</strain>
    </source>
</reference>
<sequence>MVIDQNLHQFIVTPKHLNIGFIPTYLSNFYVWIPLYCFIVLLIIKYNRLELTRIFASLFMVETMSGLVVVIINQISQHFLSGHITLALSGAFFCSIYLGKRLISLKLCLFIWSGMIIDNHLKGGFISAQTMISSILLSAVLALVCNRYLKFER</sequence>
<evidence type="ECO:0000313" key="3">
    <source>
        <dbReference type="Proteomes" id="UP001264980"/>
    </source>
</evidence>
<evidence type="ECO:0008006" key="4">
    <source>
        <dbReference type="Google" id="ProtNLM"/>
    </source>
</evidence>
<dbReference type="EMBL" id="JAVDTI010000013">
    <property type="protein sequence ID" value="MDR6809775.1"/>
    <property type="molecule type" value="Genomic_DNA"/>
</dbReference>
<name>A0ABU1R8Q5_9BACT</name>
<keyword evidence="1" id="KW-0812">Transmembrane</keyword>